<proteinExistence type="predicted"/>
<dbReference type="Proteomes" id="UP000266723">
    <property type="component" value="Unassembled WGS sequence"/>
</dbReference>
<evidence type="ECO:0000313" key="2">
    <source>
        <dbReference type="Proteomes" id="UP000266723"/>
    </source>
</evidence>
<evidence type="ECO:0000313" key="1">
    <source>
        <dbReference type="EMBL" id="KAF3531482.1"/>
    </source>
</evidence>
<dbReference type="EMBL" id="QGKV02001507">
    <property type="protein sequence ID" value="KAF3531482.1"/>
    <property type="molecule type" value="Genomic_DNA"/>
</dbReference>
<name>A0ABQ7BGN7_BRACR</name>
<accession>A0ABQ7BGN7</accession>
<reference evidence="1 2" key="1">
    <citation type="journal article" date="2020" name="BMC Genomics">
        <title>Intraspecific diversification of the crop wild relative Brassica cretica Lam. using demographic model selection.</title>
        <authorList>
            <person name="Kioukis A."/>
            <person name="Michalopoulou V.A."/>
            <person name="Briers L."/>
            <person name="Pirintsos S."/>
            <person name="Studholme D.J."/>
            <person name="Pavlidis P."/>
            <person name="Sarris P.F."/>
        </authorList>
    </citation>
    <scope>NUCLEOTIDE SEQUENCE [LARGE SCALE GENOMIC DNA]</scope>
    <source>
        <strain evidence="2">cv. PFS-1207/04</strain>
    </source>
</reference>
<dbReference type="InterPro" id="IPR021109">
    <property type="entry name" value="Peptidase_aspartic_dom_sf"/>
</dbReference>
<organism evidence="1 2">
    <name type="scientific">Brassica cretica</name>
    <name type="common">Mustard</name>
    <dbReference type="NCBI Taxonomy" id="69181"/>
    <lineage>
        <taxon>Eukaryota</taxon>
        <taxon>Viridiplantae</taxon>
        <taxon>Streptophyta</taxon>
        <taxon>Embryophyta</taxon>
        <taxon>Tracheophyta</taxon>
        <taxon>Spermatophyta</taxon>
        <taxon>Magnoliopsida</taxon>
        <taxon>eudicotyledons</taxon>
        <taxon>Gunneridae</taxon>
        <taxon>Pentapetalae</taxon>
        <taxon>rosids</taxon>
        <taxon>malvids</taxon>
        <taxon>Brassicales</taxon>
        <taxon>Brassicaceae</taxon>
        <taxon>Brassiceae</taxon>
        <taxon>Brassica</taxon>
    </lineage>
</organism>
<protein>
    <submittedName>
        <fullName evidence="1">Uncharacterized protein</fullName>
    </submittedName>
</protein>
<comment type="caution">
    <text evidence="1">The sequence shown here is derived from an EMBL/GenBank/DDBJ whole genome shotgun (WGS) entry which is preliminary data.</text>
</comment>
<dbReference type="Gene3D" id="2.40.70.10">
    <property type="entry name" value="Acid Proteases"/>
    <property type="match status" value="1"/>
</dbReference>
<gene>
    <name evidence="1" type="ORF">DY000_02040152</name>
</gene>
<keyword evidence="2" id="KW-1185">Reference proteome</keyword>
<sequence length="117" mass="13299">MDVLHVLSITLRPIEEKMFMMNFASISSSITPEKPLKRLKQCLIKLEVHLKGIMPKDITEKLGLSTEVNKFKLKFANLSSKSLLGVVNNLEVKVGNCIVPINLHVFLLCLFFLKELF</sequence>